<protein>
    <submittedName>
        <fullName evidence="2">Uncharacterized protein</fullName>
    </submittedName>
</protein>
<feature type="transmembrane region" description="Helical" evidence="1">
    <location>
        <begin position="6"/>
        <end position="34"/>
    </location>
</feature>
<keyword evidence="1" id="KW-0812">Transmembrane</keyword>
<evidence type="ECO:0000313" key="2">
    <source>
        <dbReference type="EMBL" id="KAI6658070.1"/>
    </source>
</evidence>
<name>A0AAV7KAY0_9METZ</name>
<accession>A0AAV7KAY0</accession>
<comment type="caution">
    <text evidence="2">The sequence shown here is derived from an EMBL/GenBank/DDBJ whole genome shotgun (WGS) entry which is preliminary data.</text>
</comment>
<gene>
    <name evidence="2" type="ORF">LOD99_15783</name>
</gene>
<evidence type="ECO:0000313" key="3">
    <source>
        <dbReference type="Proteomes" id="UP001165289"/>
    </source>
</evidence>
<proteinExistence type="predicted"/>
<reference evidence="2 3" key="1">
    <citation type="journal article" date="2023" name="BMC Biol.">
        <title>The compact genome of the sponge Oopsacas minuta (Hexactinellida) is lacking key metazoan core genes.</title>
        <authorList>
            <person name="Santini S."/>
            <person name="Schenkelaars Q."/>
            <person name="Jourda C."/>
            <person name="Duchesne M."/>
            <person name="Belahbib H."/>
            <person name="Rocher C."/>
            <person name="Selva M."/>
            <person name="Riesgo A."/>
            <person name="Vervoort M."/>
            <person name="Leys S.P."/>
            <person name="Kodjabachian L."/>
            <person name="Le Bivic A."/>
            <person name="Borchiellini C."/>
            <person name="Claverie J.M."/>
            <person name="Renard E."/>
        </authorList>
    </citation>
    <scope>NUCLEOTIDE SEQUENCE [LARGE SCALE GENOMIC DNA]</scope>
    <source>
        <strain evidence="2">SPO-2</strain>
    </source>
</reference>
<evidence type="ECO:0000256" key="1">
    <source>
        <dbReference type="SAM" id="Phobius"/>
    </source>
</evidence>
<dbReference type="EMBL" id="JAKMXF010000110">
    <property type="protein sequence ID" value="KAI6658070.1"/>
    <property type="molecule type" value="Genomic_DNA"/>
</dbReference>
<keyword evidence="1" id="KW-0472">Membrane</keyword>
<keyword evidence="1" id="KW-1133">Transmembrane helix</keyword>
<dbReference type="AlphaFoldDB" id="A0AAV7KAY0"/>
<organism evidence="2 3">
    <name type="scientific">Oopsacas minuta</name>
    <dbReference type="NCBI Taxonomy" id="111878"/>
    <lineage>
        <taxon>Eukaryota</taxon>
        <taxon>Metazoa</taxon>
        <taxon>Porifera</taxon>
        <taxon>Hexactinellida</taxon>
        <taxon>Hexasterophora</taxon>
        <taxon>Lyssacinosida</taxon>
        <taxon>Leucopsacidae</taxon>
        <taxon>Oopsacas</taxon>
    </lineage>
</organism>
<sequence length="126" mass="14899">MDYTISAVVAGVCIFVTGFCCMNCIFVCATHYLCKKCQTGKENKRLRQEAVTRDKEKRRSRVIENEKRNTEYNRALQNQFYTRNNEVGWRRDISTNSQHSQMALPPRYEDALQIDDRFEETIYLKV</sequence>
<keyword evidence="3" id="KW-1185">Reference proteome</keyword>
<dbReference type="Proteomes" id="UP001165289">
    <property type="component" value="Unassembled WGS sequence"/>
</dbReference>